<dbReference type="SUPFAM" id="SSF54631">
    <property type="entry name" value="CBS-domain pair"/>
    <property type="match status" value="1"/>
</dbReference>
<comment type="caution">
    <text evidence="10">The sequence shown here is derived from an EMBL/GenBank/DDBJ whole genome shotgun (WGS) entry which is preliminary data.</text>
</comment>
<dbReference type="FunFam" id="3.90.1640.10:FF:000001">
    <property type="entry name" value="Probable manganese-dependent inorganic pyrophosphatase"/>
    <property type="match status" value="1"/>
</dbReference>
<evidence type="ECO:0000256" key="3">
    <source>
        <dbReference type="ARBA" id="ARBA00022723"/>
    </source>
</evidence>
<evidence type="ECO:0000256" key="2">
    <source>
        <dbReference type="ARBA" id="ARBA00012146"/>
    </source>
</evidence>
<dbReference type="SMART" id="SM00116">
    <property type="entry name" value="CBS"/>
    <property type="match status" value="2"/>
</dbReference>
<comment type="catalytic activity">
    <reaction evidence="7">
        <text>diphosphate + H2O = 2 phosphate + H(+)</text>
        <dbReference type="Rhea" id="RHEA:24576"/>
        <dbReference type="ChEBI" id="CHEBI:15377"/>
        <dbReference type="ChEBI" id="CHEBI:15378"/>
        <dbReference type="ChEBI" id="CHEBI:33019"/>
        <dbReference type="ChEBI" id="CHEBI:43474"/>
        <dbReference type="EC" id="3.6.1.1"/>
    </reaction>
</comment>
<keyword evidence="5" id="KW-0464">Manganese</keyword>
<keyword evidence="4 10" id="KW-0378">Hydrolase</keyword>
<dbReference type="InterPro" id="IPR038222">
    <property type="entry name" value="DHHA2_dom_sf"/>
</dbReference>
<dbReference type="GO" id="GO:0005737">
    <property type="term" value="C:cytoplasm"/>
    <property type="evidence" value="ECO:0007669"/>
    <property type="project" value="InterPro"/>
</dbReference>
<keyword evidence="8" id="KW-0129">CBS domain</keyword>
<keyword evidence="11" id="KW-1185">Reference proteome</keyword>
<dbReference type="GO" id="GO:0004427">
    <property type="term" value="F:inorganic diphosphate phosphatase activity"/>
    <property type="evidence" value="ECO:0007669"/>
    <property type="project" value="UniProtKB-EC"/>
</dbReference>
<evidence type="ECO:0000256" key="5">
    <source>
        <dbReference type="ARBA" id="ARBA00023211"/>
    </source>
</evidence>
<dbReference type="Pfam" id="PF07085">
    <property type="entry name" value="DRTGG"/>
    <property type="match status" value="1"/>
</dbReference>
<organism evidence="10 11">
    <name type="scientific">Heliobacterium mobile</name>
    <name type="common">Heliobacillus mobilis</name>
    <dbReference type="NCBI Taxonomy" id="28064"/>
    <lineage>
        <taxon>Bacteria</taxon>
        <taxon>Bacillati</taxon>
        <taxon>Bacillota</taxon>
        <taxon>Clostridia</taxon>
        <taxon>Eubacteriales</taxon>
        <taxon>Heliobacteriaceae</taxon>
        <taxon>Heliobacterium</taxon>
    </lineage>
</organism>
<dbReference type="InterPro" id="IPR028979">
    <property type="entry name" value="Ser_kin/Pase_Hpr-like_N_sf"/>
</dbReference>
<evidence type="ECO:0000256" key="7">
    <source>
        <dbReference type="ARBA" id="ARBA00047820"/>
    </source>
</evidence>
<dbReference type="SUPFAM" id="SSF75138">
    <property type="entry name" value="HprK N-terminal domain-like"/>
    <property type="match status" value="1"/>
</dbReference>
<gene>
    <name evidence="10" type="ORF">GJ688_12335</name>
</gene>
<dbReference type="InterPro" id="IPR004097">
    <property type="entry name" value="DHHA2"/>
</dbReference>
<dbReference type="InterPro" id="IPR038763">
    <property type="entry name" value="DHH_sf"/>
</dbReference>
<dbReference type="NCBIfam" id="NF003877">
    <property type="entry name" value="PRK05427.1"/>
    <property type="match status" value="1"/>
</dbReference>
<evidence type="ECO:0000256" key="4">
    <source>
        <dbReference type="ARBA" id="ARBA00022801"/>
    </source>
</evidence>
<evidence type="ECO:0000313" key="10">
    <source>
        <dbReference type="EMBL" id="MTV49761.1"/>
    </source>
</evidence>
<feature type="domain" description="CBS" evidence="9">
    <location>
        <begin position="251"/>
        <end position="307"/>
    </location>
</feature>
<dbReference type="InterPro" id="IPR010766">
    <property type="entry name" value="DRTGG"/>
</dbReference>
<evidence type="ECO:0000259" key="9">
    <source>
        <dbReference type="PROSITE" id="PS51371"/>
    </source>
</evidence>
<feature type="domain" description="CBS" evidence="9">
    <location>
        <begin position="72"/>
        <end position="129"/>
    </location>
</feature>
<dbReference type="Gene3D" id="3.10.310.20">
    <property type="entry name" value="DHHA2 domain"/>
    <property type="match status" value="1"/>
</dbReference>
<accession>A0A6I3SLE4</accession>
<dbReference type="Pfam" id="PF01368">
    <property type="entry name" value="DHH"/>
    <property type="match status" value="1"/>
</dbReference>
<sequence length="543" mass="59875">MAVFVIGHRNPDTDSICSAISYAFLKRQLTGREYIPARCGKVKPETQFVLDYFKVDAPQLITDVRARVSDLLNGQAPVSICKDTPIREVGILSRNKNTKSLPVVDENNRLQGIISVGDIAQLYLNLDELNNLEKMGLTLGGVLRTMGGRFLVAAPPETVLRGKAIIGAMHEETMVQRISEGDVVIIGDREGSQLAALEAGAGCLIVTGGFAITERVEKKARQKDVPVLSVPYDTYNTGRLLGLSAPVYSIMHQEMVTFQPDDFVDETRKVMLETRFRNYPVVDDENRLLGVISRYHLLAAQRKKIILVDHNEKSQAVAGIDQAQVLEVIDHHRVGDVQTGEPIYFRGEPVGCTSTIIFSMFEENEIEPPREIAGLMLSAILSDTVLFKSPTCTDRDKKAAEKLAKIAGIDIEEYGLKMFTAGSSLEGRTPEEIIYQDFKEFHLGAMHLGIGQVETMDQAGIARMQETLMEALDTIRQSKNLDLVLLMLTDIIKEGTLLLLSGEKTEPIEKAFNVAVKDGVAHLPGVLSRKKQVVPPLSSYLGT</sequence>
<keyword evidence="3" id="KW-0479">Metal-binding</keyword>
<evidence type="ECO:0000313" key="11">
    <source>
        <dbReference type="Proteomes" id="UP000430670"/>
    </source>
</evidence>
<dbReference type="EC" id="3.6.1.1" evidence="2"/>
<evidence type="ECO:0000256" key="1">
    <source>
        <dbReference type="ARBA" id="ARBA00001936"/>
    </source>
</evidence>
<dbReference type="Pfam" id="PF00571">
    <property type="entry name" value="CBS"/>
    <property type="match status" value="2"/>
</dbReference>
<dbReference type="Gene3D" id="3.90.1640.10">
    <property type="entry name" value="inorganic pyrophosphatase (n-terminal core)"/>
    <property type="match status" value="2"/>
</dbReference>
<dbReference type="OrthoDB" id="9766150at2"/>
<name>A0A6I3SLE4_HELMO</name>
<dbReference type="GO" id="GO:0046872">
    <property type="term" value="F:metal ion binding"/>
    <property type="evidence" value="ECO:0007669"/>
    <property type="project" value="UniProtKB-KW"/>
</dbReference>
<dbReference type="EMBL" id="WNKU01000014">
    <property type="protein sequence ID" value="MTV49761.1"/>
    <property type="molecule type" value="Genomic_DNA"/>
</dbReference>
<dbReference type="InterPro" id="IPR046342">
    <property type="entry name" value="CBS_dom_sf"/>
</dbReference>
<comment type="cofactor">
    <cofactor evidence="1">
        <name>Mn(2+)</name>
        <dbReference type="ChEBI" id="CHEBI:29035"/>
    </cofactor>
</comment>
<dbReference type="InterPro" id="IPR000644">
    <property type="entry name" value="CBS_dom"/>
</dbReference>
<dbReference type="AlphaFoldDB" id="A0A6I3SLE4"/>
<proteinExistence type="predicted"/>
<evidence type="ECO:0000256" key="8">
    <source>
        <dbReference type="PROSITE-ProRule" id="PRU00703"/>
    </source>
</evidence>
<dbReference type="NCBIfam" id="NF011442">
    <property type="entry name" value="PRK14869.1-4"/>
    <property type="match status" value="1"/>
</dbReference>
<dbReference type="NCBIfam" id="NF011443">
    <property type="entry name" value="PRK14869.1-5"/>
    <property type="match status" value="1"/>
</dbReference>
<evidence type="ECO:0000256" key="6">
    <source>
        <dbReference type="ARBA" id="ARBA00032535"/>
    </source>
</evidence>
<dbReference type="SMART" id="SM01131">
    <property type="entry name" value="DHHA2"/>
    <property type="match status" value="1"/>
</dbReference>
<dbReference type="RefSeq" id="WP_155476849.1">
    <property type="nucleotide sequence ID" value="NZ_WNKU01000014.1"/>
</dbReference>
<reference evidence="10 11" key="1">
    <citation type="submission" date="2019-11" db="EMBL/GenBank/DDBJ databases">
        <title>Whole-genome sequence of a the green, strictly anaerobic photosynthetic bacterium Heliobacillus mobilis DSM 6151.</title>
        <authorList>
            <person name="Kyndt J.A."/>
            <person name="Meyer T.E."/>
        </authorList>
    </citation>
    <scope>NUCLEOTIDE SEQUENCE [LARGE SCALE GENOMIC DNA]</scope>
    <source>
        <strain evidence="10 11">DSM 6151</strain>
    </source>
</reference>
<dbReference type="PROSITE" id="PS51371">
    <property type="entry name" value="CBS"/>
    <property type="match status" value="2"/>
</dbReference>
<dbReference type="Pfam" id="PF02833">
    <property type="entry name" value="DHHA2"/>
    <property type="match status" value="1"/>
</dbReference>
<dbReference type="Proteomes" id="UP000430670">
    <property type="component" value="Unassembled WGS sequence"/>
</dbReference>
<dbReference type="InterPro" id="IPR001667">
    <property type="entry name" value="DDH_dom"/>
</dbReference>
<protein>
    <recommendedName>
        <fullName evidence="2">inorganic diphosphatase</fullName>
        <ecNumber evidence="2">3.6.1.1</ecNumber>
    </recommendedName>
    <alternativeName>
        <fullName evidence="6">Pyrophosphate phospho-hydrolase</fullName>
    </alternativeName>
</protein>
<dbReference type="PANTHER" id="PTHR12112:SF22">
    <property type="entry name" value="MANGANESE-DEPENDENT INORGANIC PYROPHOSPHATASE-RELATED"/>
    <property type="match status" value="1"/>
</dbReference>
<dbReference type="PANTHER" id="PTHR12112">
    <property type="entry name" value="BNIP - RELATED"/>
    <property type="match status" value="1"/>
</dbReference>
<dbReference type="SUPFAM" id="SSF64182">
    <property type="entry name" value="DHH phosphoesterases"/>
    <property type="match status" value="1"/>
</dbReference>
<dbReference type="Gene3D" id="3.40.1390.20">
    <property type="entry name" value="HprK N-terminal domain-like"/>
    <property type="match status" value="1"/>
</dbReference>